<dbReference type="Proteomes" id="UP001317822">
    <property type="component" value="Chromosome"/>
</dbReference>
<dbReference type="EMBL" id="AP027041">
    <property type="protein sequence ID" value="BDU15825.1"/>
    <property type="molecule type" value="Genomic_DNA"/>
</dbReference>
<evidence type="ECO:0000256" key="3">
    <source>
        <dbReference type="ARBA" id="ARBA00022452"/>
    </source>
</evidence>
<keyword evidence="4 8" id="KW-0812">Transmembrane</keyword>
<evidence type="ECO:0000256" key="10">
    <source>
        <dbReference type="SAM" id="MobiDB-lite"/>
    </source>
</evidence>
<evidence type="ECO:0000313" key="15">
    <source>
        <dbReference type="Proteomes" id="UP001317822"/>
    </source>
</evidence>
<feature type="chain" id="PRO_5046532941" evidence="11">
    <location>
        <begin position="27"/>
        <end position="723"/>
    </location>
</feature>
<dbReference type="PANTHER" id="PTHR30069">
    <property type="entry name" value="TONB-DEPENDENT OUTER MEMBRANE RECEPTOR"/>
    <property type="match status" value="1"/>
</dbReference>
<dbReference type="RefSeq" id="WP_281781265.1">
    <property type="nucleotide sequence ID" value="NZ_AP027041.1"/>
</dbReference>
<feature type="signal peptide" evidence="11">
    <location>
        <begin position="1"/>
        <end position="26"/>
    </location>
</feature>
<evidence type="ECO:0000256" key="2">
    <source>
        <dbReference type="ARBA" id="ARBA00022448"/>
    </source>
</evidence>
<gene>
    <name evidence="14" type="ORF">LA521A_10260</name>
</gene>
<evidence type="ECO:0000259" key="13">
    <source>
        <dbReference type="Pfam" id="PF07715"/>
    </source>
</evidence>
<keyword evidence="14" id="KW-0675">Receptor</keyword>
<evidence type="ECO:0000256" key="8">
    <source>
        <dbReference type="PROSITE-ProRule" id="PRU01360"/>
    </source>
</evidence>
<evidence type="ECO:0000256" key="6">
    <source>
        <dbReference type="ARBA" id="ARBA00023136"/>
    </source>
</evidence>
<comment type="similarity">
    <text evidence="8 9">Belongs to the TonB-dependent receptor family.</text>
</comment>
<dbReference type="SUPFAM" id="SSF56935">
    <property type="entry name" value="Porins"/>
    <property type="match status" value="1"/>
</dbReference>
<proteinExistence type="inferred from homology"/>
<dbReference type="Gene3D" id="2.170.130.10">
    <property type="entry name" value="TonB-dependent receptor, plug domain"/>
    <property type="match status" value="1"/>
</dbReference>
<keyword evidence="3 8" id="KW-1134">Transmembrane beta strand</keyword>
<protein>
    <submittedName>
        <fullName evidence="14">TonB-dependent receptor</fullName>
    </submittedName>
</protein>
<organism evidence="14 15">
    <name type="scientific">Lysobacter auxotrophicus</name>
    <dbReference type="NCBI Taxonomy" id="2992573"/>
    <lineage>
        <taxon>Bacteria</taxon>
        <taxon>Pseudomonadati</taxon>
        <taxon>Pseudomonadota</taxon>
        <taxon>Gammaproteobacteria</taxon>
        <taxon>Lysobacterales</taxon>
        <taxon>Lysobacteraceae</taxon>
        <taxon>Lysobacter</taxon>
    </lineage>
</organism>
<evidence type="ECO:0000256" key="1">
    <source>
        <dbReference type="ARBA" id="ARBA00004571"/>
    </source>
</evidence>
<keyword evidence="2 8" id="KW-0813">Transport</keyword>
<feature type="compositionally biased region" description="Basic and acidic residues" evidence="10">
    <location>
        <begin position="285"/>
        <end position="297"/>
    </location>
</feature>
<feature type="domain" description="TonB-dependent receptor plug" evidence="13">
    <location>
        <begin position="53"/>
        <end position="157"/>
    </location>
</feature>
<feature type="region of interest" description="Disordered" evidence="10">
    <location>
        <begin position="285"/>
        <end position="307"/>
    </location>
</feature>
<dbReference type="InterPro" id="IPR039426">
    <property type="entry name" value="TonB-dep_rcpt-like"/>
</dbReference>
<dbReference type="PANTHER" id="PTHR30069:SF40">
    <property type="entry name" value="TONB-DEPENDENT RECEPTOR NMB0964-RELATED"/>
    <property type="match status" value="1"/>
</dbReference>
<dbReference type="Pfam" id="PF00593">
    <property type="entry name" value="TonB_dep_Rec_b-barrel"/>
    <property type="match status" value="1"/>
</dbReference>
<dbReference type="InterPro" id="IPR036942">
    <property type="entry name" value="Beta-barrel_TonB_sf"/>
</dbReference>
<keyword evidence="11" id="KW-0732">Signal</keyword>
<keyword evidence="7 8" id="KW-0998">Cell outer membrane</keyword>
<evidence type="ECO:0000256" key="4">
    <source>
        <dbReference type="ARBA" id="ARBA00022692"/>
    </source>
</evidence>
<reference evidence="14 15" key="1">
    <citation type="journal article" date="2023" name="Int. J. Syst. Evol. Microbiol.">
        <title>Physiological and genomic analyses of cobalamin (vitamin B12)-auxotrophy of Lysobacter auxotrophicus sp. nov., a methionine-auxotrophic chitinolytic bacterium isolated from chitin-treated soil.</title>
        <authorList>
            <person name="Saito A."/>
            <person name="Dohra H."/>
            <person name="Hamada M."/>
            <person name="Moriuchi R."/>
            <person name="Kotsuchibashi Y."/>
            <person name="Mori K."/>
        </authorList>
    </citation>
    <scope>NUCLEOTIDE SEQUENCE [LARGE SCALE GENOMIC DNA]</scope>
    <source>
        <strain evidence="14 15">5-21a</strain>
    </source>
</reference>
<dbReference type="Pfam" id="PF07715">
    <property type="entry name" value="Plug"/>
    <property type="match status" value="1"/>
</dbReference>
<keyword evidence="6 8" id="KW-0472">Membrane</keyword>
<dbReference type="InterPro" id="IPR012910">
    <property type="entry name" value="Plug_dom"/>
</dbReference>
<dbReference type="PROSITE" id="PS52016">
    <property type="entry name" value="TONB_DEPENDENT_REC_3"/>
    <property type="match status" value="1"/>
</dbReference>
<evidence type="ECO:0000256" key="7">
    <source>
        <dbReference type="ARBA" id="ARBA00023237"/>
    </source>
</evidence>
<evidence type="ECO:0000256" key="5">
    <source>
        <dbReference type="ARBA" id="ARBA00023077"/>
    </source>
</evidence>
<evidence type="ECO:0000259" key="12">
    <source>
        <dbReference type="Pfam" id="PF00593"/>
    </source>
</evidence>
<comment type="subcellular location">
    <subcellularLocation>
        <location evidence="1 8">Cell outer membrane</location>
        <topology evidence="1 8">Multi-pass membrane protein</topology>
    </subcellularLocation>
</comment>
<name>A0ABN6UI62_9GAMM</name>
<accession>A0ABN6UI62</accession>
<dbReference type="InterPro" id="IPR037066">
    <property type="entry name" value="Plug_dom_sf"/>
</dbReference>
<evidence type="ECO:0000256" key="9">
    <source>
        <dbReference type="RuleBase" id="RU003357"/>
    </source>
</evidence>
<dbReference type="Gene3D" id="2.40.170.20">
    <property type="entry name" value="TonB-dependent receptor, beta-barrel domain"/>
    <property type="match status" value="1"/>
</dbReference>
<evidence type="ECO:0000256" key="11">
    <source>
        <dbReference type="SAM" id="SignalP"/>
    </source>
</evidence>
<evidence type="ECO:0000313" key="14">
    <source>
        <dbReference type="EMBL" id="BDU15825.1"/>
    </source>
</evidence>
<sequence>MSKRLLNRRLPLALALAAALPLAAQADDQGHDHQPKDLSGVEVKATPLVGTAEDLVRPVDVLAGARLDQAKANSLGETVGKLPGVQSSYFGPGVGRPIVRGFDGARVQVLSDGLGSGDVSTISVDHAVSIEPFLADQIEVLKGPATLLYGSGAIGGAVNVIDGRIPEAVTDEPLQGRAELRGNTVNDERTGMFRMDGTAASGNIVFHADALHRETGDYDIPGYPESRRLMEEEGETPDPSTRGTLPNSFVRTDSGALGVSWIGDRGFLGVGASLFDTRYGVPAGAHEHDHGDDHAHEGEEEAHEEEGPVTIGMTQHRYEVRGGLDDLGAFKSLRAKVARTEYTHTEYEGEETGTVFDNTSTEARVELVHKPVLGWDGAIGVQWGKRDFEAIGEEAFVPPSKGEDAGVFWLGQRDFGPVKTEVGARFDRNKIDVNEAEAIGPDREFNTTSLSAAFKWDINEAFHLSFGLDRAQRAPTAEELYSNGVHVATSSIELGSPMMDEETANRAEIGLHWHGGPFKASASIYHVKYDDFIYLADTGVVEDGNPVRLWTQDDARFNGAEAEVNWNFADNDSGLWNLRVFGDMVRAELTGSGTREVAFAIPHGDHTHDYTAELARGGNLPRIAPHRVGGEVSWELGSWRASLGATRYAKQDEVAAYETQTPGYTLVDAHVAWHKDTPHGNAWEVFLDGSNLLDEEARVHTSFLKDVAPLPGRGVAFGIRTFF</sequence>
<keyword evidence="15" id="KW-1185">Reference proteome</keyword>
<dbReference type="InterPro" id="IPR000531">
    <property type="entry name" value="Beta-barrel_TonB"/>
</dbReference>
<keyword evidence="5 9" id="KW-0798">TonB box</keyword>
<feature type="domain" description="TonB-dependent receptor-like beta-barrel" evidence="12">
    <location>
        <begin position="327"/>
        <end position="692"/>
    </location>
</feature>